<dbReference type="EMBL" id="JANTZM010000003">
    <property type="protein sequence ID" value="MCS4156920.1"/>
    <property type="molecule type" value="Genomic_DNA"/>
</dbReference>
<organism evidence="1 2">
    <name type="scientific">Salinibacter ruber</name>
    <dbReference type="NCBI Taxonomy" id="146919"/>
    <lineage>
        <taxon>Bacteria</taxon>
        <taxon>Pseudomonadati</taxon>
        <taxon>Rhodothermota</taxon>
        <taxon>Rhodothermia</taxon>
        <taxon>Rhodothermales</taxon>
        <taxon>Salinibacteraceae</taxon>
        <taxon>Salinibacter</taxon>
    </lineage>
</organism>
<sequence length="118" mass="13593">MTTVQFHNDGDLVQTFKVQIHSKRSMVHTGRNEVRLVDMLPASFDRITFDKTDLEQLRHDWKAGEAEHHVTDTGDEEMKRRIDKLFEYLGMFADVSDVTWDVIDMDGNAVDLNLPNSG</sequence>
<proteinExistence type="predicted"/>
<name>A0AAW5P4X4_9BACT</name>
<comment type="caution">
    <text evidence="1">The sequence shown here is derived from an EMBL/GenBank/DDBJ whole genome shotgun (WGS) entry which is preliminary data.</text>
</comment>
<evidence type="ECO:0000313" key="1">
    <source>
        <dbReference type="EMBL" id="MCS4156920.1"/>
    </source>
</evidence>
<dbReference type="Proteomes" id="UP001155110">
    <property type="component" value="Unassembled WGS sequence"/>
</dbReference>
<reference evidence="1" key="1">
    <citation type="submission" date="2022-08" db="EMBL/GenBank/DDBJ databases">
        <title>Genomic Encyclopedia of Type Strains, Phase V (KMG-V): Genome sequencing to study the core and pangenomes of soil and plant-associated prokaryotes.</title>
        <authorList>
            <person name="Whitman W."/>
        </authorList>
    </citation>
    <scope>NUCLEOTIDE SEQUENCE</scope>
    <source>
        <strain evidence="1">SP3002</strain>
    </source>
</reference>
<evidence type="ECO:0000313" key="2">
    <source>
        <dbReference type="Proteomes" id="UP001155110"/>
    </source>
</evidence>
<dbReference type="AlphaFoldDB" id="A0AAW5P4X4"/>
<gene>
    <name evidence="1" type="ORF">GGP99_000862</name>
</gene>
<accession>A0AAW5P4X4</accession>
<protein>
    <submittedName>
        <fullName evidence="1">Uncharacterized protein</fullName>
    </submittedName>
</protein>